<accession>A0A8C3Q829</accession>
<dbReference type="Pfam" id="PF21547">
    <property type="entry name" value="TTI1"/>
    <property type="match status" value="1"/>
</dbReference>
<feature type="compositionally biased region" description="Basic and acidic residues" evidence="8">
    <location>
        <begin position="876"/>
        <end position="885"/>
    </location>
</feature>
<keyword evidence="4" id="KW-0832">Ubl conjugation</keyword>
<organism evidence="11 12">
    <name type="scientific">Geospiza parvula</name>
    <name type="common">Small tree-finch</name>
    <name type="synonym">Camarhynchus parvulus</name>
    <dbReference type="NCBI Taxonomy" id="87175"/>
    <lineage>
        <taxon>Eukaryota</taxon>
        <taxon>Metazoa</taxon>
        <taxon>Chordata</taxon>
        <taxon>Craniata</taxon>
        <taxon>Vertebrata</taxon>
        <taxon>Euteleostomi</taxon>
        <taxon>Archelosauria</taxon>
        <taxon>Archosauria</taxon>
        <taxon>Dinosauria</taxon>
        <taxon>Saurischia</taxon>
        <taxon>Theropoda</taxon>
        <taxon>Coelurosauria</taxon>
        <taxon>Aves</taxon>
        <taxon>Neognathae</taxon>
        <taxon>Neoaves</taxon>
        <taxon>Telluraves</taxon>
        <taxon>Australaves</taxon>
        <taxon>Passeriformes</taxon>
        <taxon>Thraupidae</taxon>
        <taxon>Camarhynchus</taxon>
    </lineage>
</organism>
<dbReference type="InterPro" id="IPR016441">
    <property type="entry name" value="Tti1"/>
</dbReference>
<reference evidence="11" key="3">
    <citation type="submission" date="2025-09" db="UniProtKB">
        <authorList>
            <consortium name="Ensembl"/>
        </authorList>
    </citation>
    <scope>IDENTIFICATION</scope>
</reference>
<keyword evidence="3" id="KW-0597">Phosphoprotein</keyword>
<dbReference type="InterPro" id="IPR052587">
    <property type="entry name" value="TELO2-interacting_protein_1"/>
</dbReference>
<feature type="compositionally biased region" description="Polar residues" evidence="8">
    <location>
        <begin position="886"/>
        <end position="896"/>
    </location>
</feature>
<keyword evidence="12" id="KW-1185">Reference proteome</keyword>
<dbReference type="FunFam" id="1.25.10.10:FF:000240">
    <property type="entry name" value="TELO2-interacting protein 1 homolog"/>
    <property type="match status" value="1"/>
</dbReference>
<feature type="domain" description="TTI1 N-terminal TPR" evidence="9">
    <location>
        <begin position="115"/>
        <end position="448"/>
    </location>
</feature>
<dbReference type="InterPro" id="IPR057566">
    <property type="entry name" value="TPR_TTI1_N"/>
</dbReference>
<evidence type="ECO:0000313" key="11">
    <source>
        <dbReference type="Ensembl" id="ENSCPVP00000009315.1"/>
    </source>
</evidence>
<sequence>MRNHPRRLRTASTRDFSHSAGPGPRELCGADSPVSSVSRLWRRRLVGIRDFSHSARPTSRELCGAGAAASLPAPSGLPGLAPARPRARVGPPGIGQGPRPPARGMAVFDTPQAAFGALRPVCVQLTRVQTVENVRLLQAHLAGVSGAALQELQEYVLFPLRFALRLPGPTQERLVQSLVQCISSVLAATCVKKQELLQELFSELCTCLAPPPSSGKTAPLSEELKLAVIQALHTLMHSAYGDVILSLYQPSTLPLLGFAVSLLLTLAEQEKAKQIKISALECLQVLLLQCDCQEHRHLDEDEAQRCGDLFASFLPGISITLSRVIAGDIKQGHKTTVSAIRLFYLIVGLVMADKQLARIPKSKEKLLVEHSRISELMIHRGLDWTKSTAEKLSLLLHKVVESSSGHPHWKVRQELVELVHHLLRNCSQSLVDSFSHLLKALVGLVNDENSEVQSRCNKVLQGIAEQRIVAQSRALADVLSENLHSLATALPRLMNSQDDMGKVSTLSLLLGYLKLLGPKINIVLNSVSHLQRLSKALVQVLELDVTDVKIVEARHPGPPGPLQQGVQKGRCQKKYFRFFTEEKVFQLLQQVCRVLGYYGNLYLLVDHFMGLYSESGLYRKQAAMILNELVMGAAGVGVDFLQEREVPLSVDDLKRSITSILDEYMDQANWYLVTSIDTEESSPEQSVQHLGLAVHAGGASSSILHLSPEPPVTIRTMNSNIWQICIQLEGVGCFAAVLGKEFRLLLLSALYPVLEKAGDRTLLISETALGTLADICEACGYDSVRYLINENSDYLVNGISLNLRQLACQPRASQVLDTMLRHSDASLLPLIEDVIQDVLSALDQTYNSQASTFLRVLHSVMTALVQWFGMPSAEGHQQRQTDKGQSRAQSQGQQEVTLTSQEVERFFLDYICQKQIAEGDLPDLEEEEEADEVPLAKPEPNSDPEGEAPMPSHAQLAKDVMERCIHLLSDGSLRVRLKVLDVLELCVTMLHPHGNHLLPMAHRVWPVLVTRLINDDPLAVLRAFKVLCTLGQTCGDFLRQRFSKDVLPKLTSSLLSQAPVSARAGPVYSHTLAFKLQLAVLQGLGSLCEKLDMGESDLNKVADACLIYLSAKQPVKLQEAAQSVFLHLMQVDPDSTWLLLSEECCSPYEPPHASLRPVKLGGMGRPRNELTDNVLLLLQRLQQQEGTAPSTSTQEAAPS</sequence>
<dbReference type="PIRSF" id="PIRSF005250">
    <property type="entry name" value="UCP005250"/>
    <property type="match status" value="1"/>
</dbReference>
<evidence type="ECO:0000259" key="9">
    <source>
        <dbReference type="Pfam" id="PF24173"/>
    </source>
</evidence>
<dbReference type="InterPro" id="IPR049362">
    <property type="entry name" value="TTI1_rpt"/>
</dbReference>
<evidence type="ECO:0000256" key="4">
    <source>
        <dbReference type="ARBA" id="ARBA00022843"/>
    </source>
</evidence>
<dbReference type="Ensembl" id="ENSCPVT00000009721.2">
    <property type="protein sequence ID" value="ENSCPVP00000009315.1"/>
    <property type="gene ID" value="ENSCPVG00000006838.2"/>
</dbReference>
<evidence type="ECO:0000256" key="3">
    <source>
        <dbReference type="ARBA" id="ARBA00022553"/>
    </source>
</evidence>
<dbReference type="FunFam" id="1.25.10.10:FF:000229">
    <property type="entry name" value="TELO2-interacting protein 1 homolog"/>
    <property type="match status" value="1"/>
</dbReference>
<evidence type="ECO:0000313" key="12">
    <source>
        <dbReference type="Proteomes" id="UP000694382"/>
    </source>
</evidence>
<reference evidence="11" key="1">
    <citation type="submission" date="2020-02" db="EMBL/GenBank/DDBJ databases">
        <authorList>
            <person name="Enbody D E."/>
            <person name="Pettersson E M."/>
        </authorList>
    </citation>
    <scope>NUCLEOTIDE SEQUENCE [LARGE SCALE GENOMIC DNA]</scope>
</reference>
<dbReference type="Pfam" id="PF24181">
    <property type="entry name" value="TPR_TTI1_C"/>
    <property type="match status" value="1"/>
</dbReference>
<dbReference type="InterPro" id="IPR016024">
    <property type="entry name" value="ARM-type_fold"/>
</dbReference>
<protein>
    <recommendedName>
        <fullName evidence="7">TELO2-interacting protein 1 homolog</fullName>
    </recommendedName>
</protein>
<comment type="subcellular location">
    <subcellularLocation>
        <location evidence="1">Cytoplasm</location>
    </subcellularLocation>
</comment>
<evidence type="ECO:0000256" key="5">
    <source>
        <dbReference type="ARBA" id="ARBA00056900"/>
    </source>
</evidence>
<dbReference type="InterPro" id="IPR057567">
    <property type="entry name" value="TPR_TTI1_C"/>
</dbReference>
<feature type="region of interest" description="Disordered" evidence="8">
    <location>
        <begin position="875"/>
        <end position="896"/>
    </location>
</feature>
<comment type="similarity">
    <text evidence="6">Belongs to the tti1 family.</text>
</comment>
<dbReference type="Proteomes" id="UP000694382">
    <property type="component" value="Chromosome 20"/>
</dbReference>
<feature type="region of interest" description="Disordered" evidence="8">
    <location>
        <begin position="921"/>
        <end position="951"/>
    </location>
</feature>
<evidence type="ECO:0000259" key="10">
    <source>
        <dbReference type="Pfam" id="PF24181"/>
    </source>
</evidence>
<feature type="region of interest" description="Disordered" evidence="8">
    <location>
        <begin position="1"/>
        <end position="33"/>
    </location>
</feature>
<dbReference type="PANTHER" id="PTHR18460">
    <property type="entry name" value="TEL2 INTERACTING PROTEIN 1 TTI1 FAMILY MEMBER"/>
    <property type="match status" value="1"/>
</dbReference>
<dbReference type="GO" id="GO:0005737">
    <property type="term" value="C:cytoplasm"/>
    <property type="evidence" value="ECO:0007669"/>
    <property type="project" value="UniProtKB-SubCell"/>
</dbReference>
<evidence type="ECO:0000256" key="2">
    <source>
        <dbReference type="ARBA" id="ARBA00022490"/>
    </source>
</evidence>
<name>A0A8C3Q829_GEOPR</name>
<dbReference type="Gene3D" id="1.25.10.10">
    <property type="entry name" value="Leucine-rich Repeat Variant"/>
    <property type="match status" value="2"/>
</dbReference>
<dbReference type="PANTHER" id="PTHR18460:SF3">
    <property type="entry name" value="TELO2-INTERACTING PROTEIN 1 HOMOLOG"/>
    <property type="match status" value="1"/>
</dbReference>
<feature type="domain" description="TTI1 C-terminal TPR" evidence="10">
    <location>
        <begin position="856"/>
        <end position="1137"/>
    </location>
</feature>
<reference evidence="11" key="2">
    <citation type="submission" date="2025-08" db="UniProtKB">
        <authorList>
            <consortium name="Ensembl"/>
        </authorList>
    </citation>
    <scope>IDENTIFICATION</scope>
</reference>
<dbReference type="InterPro" id="IPR011989">
    <property type="entry name" value="ARM-like"/>
</dbReference>
<comment type="function">
    <text evidence="5">Regulator of the DNA damage response (DDR). Part of the TTT complex that is required to stabilize protein levels of the phosphatidylinositol 3-kinase-related protein kinase (PIKK) family proteins. The TTT complex is involved in the cellular resistance to DNA damage stresses, like ionizing radiation (IR), ultraviolet (UV) and mitomycin C (MMC). Together with the TTT complex and HSP90 may participate in the proper folding of newly synthesized PIKKs. Promotes assembly, stabilizes and maintains the activity of mTORC1 and mTORC2 complexes, which regulate cell growth and survival in response to nutrient and hormonal signals.</text>
</comment>
<dbReference type="AlphaFoldDB" id="A0A8C3Q829"/>
<evidence type="ECO:0000256" key="7">
    <source>
        <dbReference type="ARBA" id="ARBA00071526"/>
    </source>
</evidence>
<evidence type="ECO:0000256" key="1">
    <source>
        <dbReference type="ARBA" id="ARBA00004496"/>
    </source>
</evidence>
<feature type="compositionally biased region" description="Acidic residues" evidence="8">
    <location>
        <begin position="921"/>
        <end position="932"/>
    </location>
</feature>
<dbReference type="Pfam" id="PF24176">
    <property type="entry name" value="TPR_TTI1_2nd"/>
    <property type="match status" value="1"/>
</dbReference>
<dbReference type="Pfam" id="PF24173">
    <property type="entry name" value="TPR_TTI1_N"/>
    <property type="match status" value="1"/>
</dbReference>
<dbReference type="SUPFAM" id="SSF48371">
    <property type="entry name" value="ARM repeat"/>
    <property type="match status" value="1"/>
</dbReference>
<proteinExistence type="inferred from homology"/>
<evidence type="ECO:0000256" key="6">
    <source>
        <dbReference type="ARBA" id="ARBA00061544"/>
    </source>
</evidence>
<evidence type="ECO:0000256" key="8">
    <source>
        <dbReference type="SAM" id="MobiDB-lite"/>
    </source>
</evidence>
<keyword evidence="2" id="KW-0963">Cytoplasm</keyword>